<gene>
    <name evidence="1" type="ORF">RHMOL_Rhmol04G0261800</name>
</gene>
<organism evidence="1 2">
    <name type="scientific">Rhododendron molle</name>
    <name type="common">Chinese azalea</name>
    <name type="synonym">Azalea mollis</name>
    <dbReference type="NCBI Taxonomy" id="49168"/>
    <lineage>
        <taxon>Eukaryota</taxon>
        <taxon>Viridiplantae</taxon>
        <taxon>Streptophyta</taxon>
        <taxon>Embryophyta</taxon>
        <taxon>Tracheophyta</taxon>
        <taxon>Spermatophyta</taxon>
        <taxon>Magnoliopsida</taxon>
        <taxon>eudicotyledons</taxon>
        <taxon>Gunneridae</taxon>
        <taxon>Pentapetalae</taxon>
        <taxon>asterids</taxon>
        <taxon>Ericales</taxon>
        <taxon>Ericaceae</taxon>
        <taxon>Ericoideae</taxon>
        <taxon>Rhodoreae</taxon>
        <taxon>Rhododendron</taxon>
    </lineage>
</organism>
<protein>
    <submittedName>
        <fullName evidence="1">Uncharacterized protein</fullName>
    </submittedName>
</protein>
<reference evidence="1" key="1">
    <citation type="submission" date="2022-02" db="EMBL/GenBank/DDBJ databases">
        <title>Plant Genome Project.</title>
        <authorList>
            <person name="Zhang R.-G."/>
        </authorList>
    </citation>
    <scope>NUCLEOTIDE SEQUENCE</scope>
    <source>
        <strain evidence="1">AT1</strain>
    </source>
</reference>
<evidence type="ECO:0000313" key="1">
    <source>
        <dbReference type="EMBL" id="KAI8560508.1"/>
    </source>
</evidence>
<dbReference type="Proteomes" id="UP001062846">
    <property type="component" value="Chromosome 4"/>
</dbReference>
<proteinExistence type="predicted"/>
<sequence>MLKFIFTSEKKHLKQGKVQEGGKVLLNHGRKEDSWGGGRSDHGAFNTSSLSTKLAWWEWGGVEILKCDLEGLFESVVVLIDGYGNELLQFSEGDAAQAFINMLA</sequence>
<keyword evidence="2" id="KW-1185">Reference proteome</keyword>
<comment type="caution">
    <text evidence="1">The sequence shown here is derived from an EMBL/GenBank/DDBJ whole genome shotgun (WGS) entry which is preliminary data.</text>
</comment>
<dbReference type="EMBL" id="CM046391">
    <property type="protein sequence ID" value="KAI8560508.1"/>
    <property type="molecule type" value="Genomic_DNA"/>
</dbReference>
<evidence type="ECO:0000313" key="2">
    <source>
        <dbReference type="Proteomes" id="UP001062846"/>
    </source>
</evidence>
<name>A0ACC0P4C7_RHOML</name>
<accession>A0ACC0P4C7</accession>